<evidence type="ECO:0000256" key="2">
    <source>
        <dbReference type="ARBA" id="ARBA00022737"/>
    </source>
</evidence>
<evidence type="ECO:0000313" key="5">
    <source>
        <dbReference type="Proteomes" id="UP001642464"/>
    </source>
</evidence>
<evidence type="ECO:0000256" key="1">
    <source>
        <dbReference type="ARBA" id="ARBA00022441"/>
    </source>
</evidence>
<dbReference type="PANTHER" id="PTHR46376">
    <property type="entry name" value="LEUCINE-ZIPPER-LIKE TRANSCRIPTIONAL REGULATOR 1"/>
    <property type="match status" value="1"/>
</dbReference>
<accession>A0ABP0N690</accession>
<evidence type="ECO:0000259" key="3">
    <source>
        <dbReference type="Pfam" id="PF00644"/>
    </source>
</evidence>
<dbReference type="SUPFAM" id="SSF117281">
    <property type="entry name" value="Kelch motif"/>
    <property type="match status" value="2"/>
</dbReference>
<gene>
    <name evidence="4" type="ORF">SCF082_LOCUS31423</name>
</gene>
<name>A0ABP0N690_9DINO</name>
<keyword evidence="5" id="KW-1185">Reference proteome</keyword>
<dbReference type="InterPro" id="IPR051568">
    <property type="entry name" value="LZTR1/Attractin"/>
</dbReference>
<dbReference type="Gene3D" id="3.90.228.10">
    <property type="match status" value="1"/>
</dbReference>
<dbReference type="SUPFAM" id="SSF48371">
    <property type="entry name" value="ARM repeat"/>
    <property type="match status" value="1"/>
</dbReference>
<sequence>MEVGEWKLLEPKGEAIKGHHKHSAVIWRDHMYVFGGYAGGVQSCETWSFNLKDPEWKLLSTEDGPPQARSEHSAIVWEDKMIIYGGLGDQGGRLNTWNDTWALDLQRRKWELFSANGELKQRWCHPAVLWNDHMIVCGGFEGGYLCDAWSFSWRRKEWTMLTASIPPGRLQRHSAVLWHDQMLVFGGESIDGKQNKSWMCNLKSKEWTPLSFKDLPPGRNSHSAVVYGDHMIVFSGAFGAPNLNDTWSLDLASKKWKLHNPKGKLPEARFGHSAVLWGNQMVVYGGRAGSDTSREIWSLSLTLPPTAPTPPLALATPRSGRLWLDPLVPTPRQDPEVLATVRVITGPALVEACQAMAALPGNAQVQKWGCLTLSLCAGFESAAAEAKAPKLIIAAMKAHVENAQIQDWGSQALAAFCAGADPESCGRKEQAIAEGALEVLVAASKQAKAKRQAIGALGNLCSGEDAGRAQRVKQSIDAQVPKVLKDALKDDDSSRTIRKVFGALAELGKVAPDQVSSEILELVERALDANAGNQDIQRLGERIQQAAPQRECSKDQPTYWSGHIGDEGWAACPVTGETLSALKSSEGEMYMQGVGFILHLEVTMFVVNHPAELGRGRDADSYPRKYNDLRVHCAWRIEHEDGWDSFALERSKVQKTMKRLRQQGEASKSLPGSTYLRETGERFLLHGCSPEVVLGILHSGFDDKVTKKGMFGAGCYFAEDPEKADQYARPDPHHKASGLEELHARLYNGENTHPEGDVFYCFAVRVVCGACVQTKGLDKSRPTKDALSGEEIFFNADLKQLVEIPGTTPPERYHTLVVNPTSESTGRSVYRNREVISFKGAMTYAEYLIAFTRELT</sequence>
<keyword evidence="1" id="KW-0880">Kelch repeat</keyword>
<dbReference type="SUPFAM" id="SSF56399">
    <property type="entry name" value="ADP-ribosylation"/>
    <property type="match status" value="1"/>
</dbReference>
<comment type="caution">
    <text evidence="4">The sequence shown here is derived from an EMBL/GenBank/DDBJ whole genome shotgun (WGS) entry which is preliminary data.</text>
</comment>
<dbReference type="Proteomes" id="UP001642464">
    <property type="component" value="Unassembled WGS sequence"/>
</dbReference>
<organism evidence="4 5">
    <name type="scientific">Durusdinium trenchii</name>
    <dbReference type="NCBI Taxonomy" id="1381693"/>
    <lineage>
        <taxon>Eukaryota</taxon>
        <taxon>Sar</taxon>
        <taxon>Alveolata</taxon>
        <taxon>Dinophyceae</taxon>
        <taxon>Suessiales</taxon>
        <taxon>Symbiodiniaceae</taxon>
        <taxon>Durusdinium</taxon>
    </lineage>
</organism>
<keyword evidence="2" id="KW-0677">Repeat</keyword>
<protein>
    <submittedName>
        <fullName evidence="4">Leucine-zipper-like transcriptional regulator 1 (LZTR-1)</fullName>
    </submittedName>
</protein>
<dbReference type="PANTHER" id="PTHR46376:SF1">
    <property type="entry name" value="LEUCINE-ZIPPER-LIKE TRANSCRIPTIONAL REGULATOR 1"/>
    <property type="match status" value="1"/>
</dbReference>
<proteinExistence type="predicted"/>
<dbReference type="Pfam" id="PF24681">
    <property type="entry name" value="Kelch_KLHDC2_KLHL20_DRC7"/>
    <property type="match status" value="1"/>
</dbReference>
<dbReference type="Gene3D" id="1.25.10.10">
    <property type="entry name" value="Leucine-rich Repeat Variant"/>
    <property type="match status" value="1"/>
</dbReference>
<reference evidence="4 5" key="1">
    <citation type="submission" date="2024-02" db="EMBL/GenBank/DDBJ databases">
        <authorList>
            <person name="Chen Y."/>
            <person name="Shah S."/>
            <person name="Dougan E. K."/>
            <person name="Thang M."/>
            <person name="Chan C."/>
        </authorList>
    </citation>
    <scope>NUCLEOTIDE SEQUENCE [LARGE SCALE GENOMIC DNA]</scope>
</reference>
<feature type="domain" description="PARP catalytic" evidence="3">
    <location>
        <begin position="628"/>
        <end position="811"/>
    </location>
</feature>
<dbReference type="InterPro" id="IPR011989">
    <property type="entry name" value="ARM-like"/>
</dbReference>
<dbReference type="EMBL" id="CAXAMM010026602">
    <property type="protein sequence ID" value="CAK9059251.1"/>
    <property type="molecule type" value="Genomic_DNA"/>
</dbReference>
<dbReference type="InterPro" id="IPR015915">
    <property type="entry name" value="Kelch-typ_b-propeller"/>
</dbReference>
<dbReference type="InterPro" id="IPR012317">
    <property type="entry name" value="Poly(ADP-ribose)pol_cat_dom"/>
</dbReference>
<evidence type="ECO:0000313" key="4">
    <source>
        <dbReference type="EMBL" id="CAK9059251.1"/>
    </source>
</evidence>
<dbReference type="Gene3D" id="2.120.10.80">
    <property type="entry name" value="Kelch-type beta propeller"/>
    <property type="match status" value="2"/>
</dbReference>
<dbReference type="InterPro" id="IPR016024">
    <property type="entry name" value="ARM-type_fold"/>
</dbReference>
<dbReference type="Pfam" id="PF00644">
    <property type="entry name" value="PARP"/>
    <property type="match status" value="1"/>
</dbReference>